<evidence type="ECO:0000313" key="4">
    <source>
        <dbReference type="EMBL" id="MFD2658885.1"/>
    </source>
</evidence>
<dbReference type="CDD" id="cd08545">
    <property type="entry name" value="YcnI_like"/>
    <property type="match status" value="1"/>
</dbReference>
<evidence type="ECO:0000256" key="1">
    <source>
        <dbReference type="SAM" id="Phobius"/>
    </source>
</evidence>
<dbReference type="EMBL" id="JBHUMY010000001">
    <property type="protein sequence ID" value="MFD2658885.1"/>
    <property type="molecule type" value="Genomic_DNA"/>
</dbReference>
<name>A0ABW5QS15_9BACL</name>
<proteinExistence type="predicted"/>
<protein>
    <submittedName>
        <fullName evidence="4">YcnI family protein</fullName>
    </submittedName>
</protein>
<dbReference type="InterPro" id="IPR012533">
    <property type="entry name" value="YcnI-copper_dom"/>
</dbReference>
<evidence type="ECO:0000259" key="3">
    <source>
        <dbReference type="Pfam" id="PF07987"/>
    </source>
</evidence>
<dbReference type="RefSeq" id="WP_379268853.1">
    <property type="nucleotide sequence ID" value="NZ_JBHUGT010000050.1"/>
</dbReference>
<comment type="caution">
    <text evidence="4">The sequence shown here is derived from an EMBL/GenBank/DDBJ whole genome shotgun (WGS) entry which is preliminary data.</text>
</comment>
<gene>
    <name evidence="4" type="ORF">ACFSW5_01250</name>
</gene>
<reference evidence="5" key="1">
    <citation type="journal article" date="2019" name="Int. J. Syst. Evol. Microbiol.">
        <title>The Global Catalogue of Microorganisms (GCM) 10K type strain sequencing project: providing services to taxonomists for standard genome sequencing and annotation.</title>
        <authorList>
            <consortium name="The Broad Institute Genomics Platform"/>
            <consortium name="The Broad Institute Genome Sequencing Center for Infectious Disease"/>
            <person name="Wu L."/>
            <person name="Ma J."/>
        </authorList>
    </citation>
    <scope>NUCLEOTIDE SEQUENCE [LARGE SCALE GENOMIC DNA]</scope>
    <source>
        <strain evidence="5">TISTR 1827</strain>
    </source>
</reference>
<evidence type="ECO:0000256" key="2">
    <source>
        <dbReference type="SAM" id="SignalP"/>
    </source>
</evidence>
<keyword evidence="1" id="KW-1133">Transmembrane helix</keyword>
<feature type="transmembrane region" description="Helical" evidence="1">
    <location>
        <begin position="169"/>
        <end position="190"/>
    </location>
</feature>
<organism evidence="4 5">
    <name type="scientific">Paenibacillus thailandensis</name>
    <dbReference type="NCBI Taxonomy" id="393250"/>
    <lineage>
        <taxon>Bacteria</taxon>
        <taxon>Bacillati</taxon>
        <taxon>Bacillota</taxon>
        <taxon>Bacilli</taxon>
        <taxon>Bacillales</taxon>
        <taxon>Paenibacillaceae</taxon>
        <taxon>Paenibacillus</taxon>
    </lineage>
</organism>
<keyword evidence="1" id="KW-0812">Transmembrane</keyword>
<feature type="chain" id="PRO_5046205013" evidence="2">
    <location>
        <begin position="25"/>
        <end position="195"/>
    </location>
</feature>
<keyword evidence="5" id="KW-1185">Reference proteome</keyword>
<dbReference type="Pfam" id="PF07987">
    <property type="entry name" value="DUF1775"/>
    <property type="match status" value="1"/>
</dbReference>
<dbReference type="Gene3D" id="2.60.40.2230">
    <property type="entry name" value="Uncharacterised protein YcnI-like PF07987, DUF1775"/>
    <property type="match status" value="1"/>
</dbReference>
<feature type="domain" description="YncI copper-binding" evidence="3">
    <location>
        <begin position="25"/>
        <end position="148"/>
    </location>
</feature>
<dbReference type="InterPro" id="IPR038507">
    <property type="entry name" value="YcnI-like_sf"/>
</dbReference>
<dbReference type="Proteomes" id="UP001597493">
    <property type="component" value="Unassembled WGS sequence"/>
</dbReference>
<sequence length="195" mass="20473">MKKGVWSIALAAAALLLFANAASAHVTVNPKEVQAGAYQVFTVRVPSESKNKHTTSVTVDIPAQVKITRTQPVPGWSYELKKDAEGHITAVSWKAEGPGLAETEFQDFQLSGRVADDAASLTWVAHQTYDDGTVIDWAASDENAEFPASVTTVAAPAGKAESAGGTRSWTLGLSIASLALSAAALVIALARRRKG</sequence>
<feature type="signal peptide" evidence="2">
    <location>
        <begin position="1"/>
        <end position="24"/>
    </location>
</feature>
<keyword evidence="1" id="KW-0472">Membrane</keyword>
<accession>A0ABW5QS15</accession>
<evidence type="ECO:0000313" key="5">
    <source>
        <dbReference type="Proteomes" id="UP001597493"/>
    </source>
</evidence>
<keyword evidence="2" id="KW-0732">Signal</keyword>